<evidence type="ECO:0000313" key="1">
    <source>
        <dbReference type="EMBL" id="CAF1289871.1"/>
    </source>
</evidence>
<protein>
    <submittedName>
        <fullName evidence="1">Uncharacterized protein</fullName>
    </submittedName>
</protein>
<accession>A0A815CN41</accession>
<comment type="caution">
    <text evidence="1">The sequence shown here is derived from an EMBL/GenBank/DDBJ whole genome shotgun (WGS) entry which is preliminary data.</text>
</comment>
<reference evidence="1" key="1">
    <citation type="submission" date="2021-02" db="EMBL/GenBank/DDBJ databases">
        <authorList>
            <person name="Nowell W R."/>
        </authorList>
    </citation>
    <scope>NUCLEOTIDE SEQUENCE</scope>
</reference>
<evidence type="ECO:0000313" key="2">
    <source>
        <dbReference type="Proteomes" id="UP000663882"/>
    </source>
</evidence>
<proteinExistence type="predicted"/>
<dbReference type="OrthoDB" id="2121937at2759"/>
<dbReference type="AlphaFoldDB" id="A0A815CN41"/>
<organism evidence="1 2">
    <name type="scientific">Rotaria sordida</name>
    <dbReference type="NCBI Taxonomy" id="392033"/>
    <lineage>
        <taxon>Eukaryota</taxon>
        <taxon>Metazoa</taxon>
        <taxon>Spiralia</taxon>
        <taxon>Gnathifera</taxon>
        <taxon>Rotifera</taxon>
        <taxon>Eurotatoria</taxon>
        <taxon>Bdelloidea</taxon>
        <taxon>Philodinida</taxon>
        <taxon>Philodinidae</taxon>
        <taxon>Rotaria</taxon>
    </lineage>
</organism>
<dbReference type="EMBL" id="CAJNOO010002691">
    <property type="protein sequence ID" value="CAF1289871.1"/>
    <property type="molecule type" value="Genomic_DNA"/>
</dbReference>
<sequence>MGKSLTYLDIEKHFNSSSNLFFLFGINIHRPFLNEYDQTHADASIFIIVICKSNSSDCISQGGSLPTEYKLEFNIDGVPYSDKHSKIDRQWHRTKLINYEFLYESYNSHSCYDKPENEKGSIWKNFIMNMDSDQYENIYSKWVN</sequence>
<name>A0A815CN41_9BILA</name>
<dbReference type="Proteomes" id="UP000663882">
    <property type="component" value="Unassembled WGS sequence"/>
</dbReference>
<gene>
    <name evidence="1" type="ORF">RFH988_LOCUS29154</name>
</gene>